<reference evidence="1" key="1">
    <citation type="submission" date="2020-04" db="EMBL/GenBank/DDBJ databases">
        <authorList>
            <person name="Zhang T."/>
        </authorList>
    </citation>
    <scope>NUCLEOTIDE SEQUENCE</scope>
    <source>
        <strain evidence="1">HKST-UBA16</strain>
    </source>
</reference>
<protein>
    <submittedName>
        <fullName evidence="1">MBL fold metallo-hydrolase</fullName>
    </submittedName>
</protein>
<dbReference type="Gene3D" id="3.60.15.10">
    <property type="entry name" value="Ribonuclease Z/Hydroxyacylglutathione hydrolase-like"/>
    <property type="match status" value="1"/>
</dbReference>
<dbReference type="EMBL" id="JAGQLM010000029">
    <property type="protein sequence ID" value="MCA9374831.1"/>
    <property type="molecule type" value="Genomic_DNA"/>
</dbReference>
<comment type="caution">
    <text evidence="1">The sequence shown here is derived from an EMBL/GenBank/DDBJ whole genome shotgun (WGS) entry which is preliminary data.</text>
</comment>
<evidence type="ECO:0000313" key="2">
    <source>
        <dbReference type="Proteomes" id="UP000748332"/>
    </source>
</evidence>
<dbReference type="PANTHER" id="PTHR42967">
    <property type="entry name" value="METAL DEPENDENT HYDROLASE"/>
    <property type="match status" value="1"/>
</dbReference>
<name>A0A955HXH3_9BACT</name>
<proteinExistence type="predicted"/>
<accession>A0A955HXH3</accession>
<evidence type="ECO:0000313" key="1">
    <source>
        <dbReference type="EMBL" id="MCA9374831.1"/>
    </source>
</evidence>
<reference evidence="1" key="2">
    <citation type="journal article" date="2021" name="Microbiome">
        <title>Successional dynamics and alternative stable states in a saline activated sludge microbial community over 9 years.</title>
        <authorList>
            <person name="Wang Y."/>
            <person name="Ye J."/>
            <person name="Ju F."/>
            <person name="Liu L."/>
            <person name="Boyd J.A."/>
            <person name="Deng Y."/>
            <person name="Parks D.H."/>
            <person name="Jiang X."/>
            <person name="Yin X."/>
            <person name="Woodcroft B.J."/>
            <person name="Tyson G.W."/>
            <person name="Hugenholtz P."/>
            <person name="Polz M.F."/>
            <person name="Zhang T."/>
        </authorList>
    </citation>
    <scope>NUCLEOTIDE SEQUENCE</scope>
    <source>
        <strain evidence="1">HKST-UBA16</strain>
    </source>
</reference>
<dbReference type="SUPFAM" id="SSF56281">
    <property type="entry name" value="Metallo-hydrolase/oxidoreductase"/>
    <property type="match status" value="1"/>
</dbReference>
<gene>
    <name evidence="1" type="ORF">KC622_00710</name>
</gene>
<sequence>MKIKRIGFVTFKLSFNEVDLITDPLFSIDAGVKIPALDTEMVIHSSPEYKGVLAPLADAKVRQITPKKRDFILEISSPGDYELGGVIVRRPLNSDFFVIDEDTVRVVYMGEVSHTIEPKELENLGDVDVLIMPVGNGASFPNYERLEKIVSAIDPTYLIPSGYKESGVTIVDLKGVDEFVKNFGYTNVKEENVLKVSDGTSVENKVVEVVVLK</sequence>
<dbReference type="PANTHER" id="PTHR42967:SF1">
    <property type="entry name" value="MBL FOLD METALLO-HYDROLASE"/>
    <property type="match status" value="1"/>
</dbReference>
<organism evidence="1 2">
    <name type="scientific">Candidatus Dojkabacteria bacterium</name>
    <dbReference type="NCBI Taxonomy" id="2099670"/>
    <lineage>
        <taxon>Bacteria</taxon>
        <taxon>Candidatus Dojkabacteria</taxon>
    </lineage>
</organism>
<dbReference type="AlphaFoldDB" id="A0A955HXH3"/>
<dbReference type="Pfam" id="PF13483">
    <property type="entry name" value="Lactamase_B_3"/>
    <property type="match status" value="1"/>
</dbReference>
<dbReference type="InterPro" id="IPR036866">
    <property type="entry name" value="RibonucZ/Hydroxyglut_hydro"/>
</dbReference>
<dbReference type="Proteomes" id="UP000748332">
    <property type="component" value="Unassembled WGS sequence"/>
</dbReference>